<dbReference type="RefSeq" id="XP_004341891.1">
    <property type="nucleotide sequence ID" value="XM_004341843.1"/>
</dbReference>
<reference evidence="4 5" key="1">
    <citation type="journal article" date="2013" name="Genome Biol.">
        <title>Genome of Acanthamoeba castellanii highlights extensive lateral gene transfer and early evolution of tyrosine kinase signaling.</title>
        <authorList>
            <person name="Clarke M."/>
            <person name="Lohan A.J."/>
            <person name="Liu B."/>
            <person name="Lagkouvardos I."/>
            <person name="Roy S."/>
            <person name="Zafar N."/>
            <person name="Bertelli C."/>
            <person name="Schilde C."/>
            <person name="Kianianmomeni A."/>
            <person name="Burglin T.R."/>
            <person name="Frech C."/>
            <person name="Turcotte B."/>
            <person name="Kopec K.O."/>
            <person name="Synnott J.M."/>
            <person name="Choo C."/>
            <person name="Paponov I."/>
            <person name="Finkler A."/>
            <person name="Soon Heng Tan C."/>
            <person name="Hutchins A.P."/>
            <person name="Weinmeier T."/>
            <person name="Rattei T."/>
            <person name="Chu J.S."/>
            <person name="Gimenez G."/>
            <person name="Irimia M."/>
            <person name="Rigden D.J."/>
            <person name="Fitzpatrick D.A."/>
            <person name="Lorenzo-Morales J."/>
            <person name="Bateman A."/>
            <person name="Chiu C.H."/>
            <person name="Tang P."/>
            <person name="Hegemann P."/>
            <person name="Fromm H."/>
            <person name="Raoult D."/>
            <person name="Greub G."/>
            <person name="Miranda-Saavedra D."/>
            <person name="Chen N."/>
            <person name="Nash P."/>
            <person name="Ginger M.L."/>
            <person name="Horn M."/>
            <person name="Schaap P."/>
            <person name="Caler L."/>
            <person name="Loftus B."/>
        </authorList>
    </citation>
    <scope>NUCLEOTIDE SEQUENCE [LARGE SCALE GENOMIC DNA]</scope>
    <source>
        <strain evidence="4 5">Neff</strain>
    </source>
</reference>
<feature type="compositionally biased region" description="Basic residues" evidence="1">
    <location>
        <begin position="167"/>
        <end position="176"/>
    </location>
</feature>
<evidence type="ECO:0000256" key="1">
    <source>
        <dbReference type="SAM" id="MobiDB-lite"/>
    </source>
</evidence>
<accession>L8H5Q3</accession>
<feature type="transmembrane region" description="Helical" evidence="2">
    <location>
        <begin position="118"/>
        <end position="146"/>
    </location>
</feature>
<evidence type="ECO:0000313" key="5">
    <source>
        <dbReference type="Proteomes" id="UP000011083"/>
    </source>
</evidence>
<keyword evidence="2" id="KW-0472">Membrane</keyword>
<keyword evidence="3" id="KW-0732">Signal</keyword>
<evidence type="ECO:0000256" key="3">
    <source>
        <dbReference type="SAM" id="SignalP"/>
    </source>
</evidence>
<evidence type="ECO:0000313" key="4">
    <source>
        <dbReference type="EMBL" id="ELR19796.1"/>
    </source>
</evidence>
<dbReference type="AlphaFoldDB" id="L8H5Q3"/>
<keyword evidence="5" id="KW-1185">Reference proteome</keyword>
<feature type="compositionally biased region" description="Basic and acidic residues" evidence="1">
    <location>
        <begin position="177"/>
        <end position="188"/>
    </location>
</feature>
<proteinExistence type="predicted"/>
<sequence>MEGAAILSFFVGLGLLLGPMSLPYDSGQHDDTTPYDNLPPAPHDRPPPTLLQEEVGDAKQMARRGERPEVCAAQYRMKSKEFCECIIGRNDNFFCSYECHCLLVHCESSRCHPTHKAIVIMVLLSLFVLGTCLLCCGLGCLAYCWLNQRHQGFTARRYRKMVSSTRLSRRRRRGRRRGAEAEKVKKEEEREEEEEGPPPLPLEEMEEGRRRSSRDEEAAEVEKATPQQESR</sequence>
<feature type="compositionally biased region" description="Basic and acidic residues" evidence="1">
    <location>
        <begin position="207"/>
        <end position="223"/>
    </location>
</feature>
<feature type="region of interest" description="Disordered" evidence="1">
    <location>
        <begin position="166"/>
        <end position="231"/>
    </location>
</feature>
<keyword evidence="2" id="KW-1133">Transmembrane helix</keyword>
<dbReference type="GeneID" id="14920627"/>
<gene>
    <name evidence="4" type="ORF">ACA1_201640</name>
</gene>
<name>L8H5Q3_ACACF</name>
<evidence type="ECO:0000256" key="2">
    <source>
        <dbReference type="SAM" id="Phobius"/>
    </source>
</evidence>
<keyword evidence="2" id="KW-0812">Transmembrane</keyword>
<feature type="region of interest" description="Disordered" evidence="1">
    <location>
        <begin position="28"/>
        <end position="48"/>
    </location>
</feature>
<feature type="signal peptide" evidence="3">
    <location>
        <begin position="1"/>
        <end position="27"/>
    </location>
</feature>
<dbReference type="VEuPathDB" id="AmoebaDB:ACA1_201640"/>
<feature type="chain" id="PRO_5003990427" evidence="3">
    <location>
        <begin position="28"/>
        <end position="231"/>
    </location>
</feature>
<dbReference type="Proteomes" id="UP000011083">
    <property type="component" value="Unassembled WGS sequence"/>
</dbReference>
<protein>
    <submittedName>
        <fullName evidence="4">Uncharacterized protein</fullName>
    </submittedName>
</protein>
<dbReference type="KEGG" id="acan:ACA1_201640"/>
<organism evidence="4 5">
    <name type="scientific">Acanthamoeba castellanii (strain ATCC 30010 / Neff)</name>
    <dbReference type="NCBI Taxonomy" id="1257118"/>
    <lineage>
        <taxon>Eukaryota</taxon>
        <taxon>Amoebozoa</taxon>
        <taxon>Discosea</taxon>
        <taxon>Longamoebia</taxon>
        <taxon>Centramoebida</taxon>
        <taxon>Acanthamoebidae</taxon>
        <taxon>Acanthamoeba</taxon>
    </lineage>
</organism>
<dbReference type="EMBL" id="KB007932">
    <property type="protein sequence ID" value="ELR19796.1"/>
    <property type="molecule type" value="Genomic_DNA"/>
</dbReference>